<evidence type="ECO:0000313" key="4">
    <source>
        <dbReference type="EMBL" id="KAK9503223.1"/>
    </source>
</evidence>
<gene>
    <name evidence="4" type="ORF">O3M35_011841</name>
</gene>
<organism evidence="4 5">
    <name type="scientific">Rhynocoris fuscipes</name>
    <dbReference type="NCBI Taxonomy" id="488301"/>
    <lineage>
        <taxon>Eukaryota</taxon>
        <taxon>Metazoa</taxon>
        <taxon>Ecdysozoa</taxon>
        <taxon>Arthropoda</taxon>
        <taxon>Hexapoda</taxon>
        <taxon>Insecta</taxon>
        <taxon>Pterygota</taxon>
        <taxon>Neoptera</taxon>
        <taxon>Paraneoptera</taxon>
        <taxon>Hemiptera</taxon>
        <taxon>Heteroptera</taxon>
        <taxon>Panheteroptera</taxon>
        <taxon>Cimicomorpha</taxon>
        <taxon>Reduviidae</taxon>
        <taxon>Harpactorinae</taxon>
        <taxon>Harpactorini</taxon>
        <taxon>Rhynocoris</taxon>
    </lineage>
</organism>
<feature type="region of interest" description="Disordered" evidence="2">
    <location>
        <begin position="176"/>
        <end position="198"/>
    </location>
</feature>
<dbReference type="PANTHER" id="PTHR15885">
    <property type="entry name" value="COILED-COIL DOMAIN-CONTAINING PROTEIN 174"/>
    <property type="match status" value="1"/>
</dbReference>
<feature type="compositionally biased region" description="Basic and acidic residues" evidence="2">
    <location>
        <begin position="86"/>
        <end position="99"/>
    </location>
</feature>
<sequence length="260" mass="30328">MISLKAELTRKQEEVKKVKEHESYIKLPPKPKPIVKTNPGVEERNENDIRLSEEEVDLLKKSKEVLEIKAAIYDKCQKGELVPNDGKSHYLVDFGRKSPEPSTSQQFVEEKTSDDLKDDEVAESDGDEDQNDEIDLDPDEWIEYTDCLGRTRKCHRSDLDKMKDRDKSLAAQLNMQKENQPAAEESISNEDKVAASGEQLQERELLSKDMHLEELRKKWEEQEIKLANKSEIHYEDVLFNGESIIFLYIYFPYNFYKINI</sequence>
<evidence type="ECO:0000313" key="5">
    <source>
        <dbReference type="Proteomes" id="UP001461498"/>
    </source>
</evidence>
<dbReference type="Pfam" id="PF25449">
    <property type="entry name" value="CCDC174_GRSR"/>
    <property type="match status" value="1"/>
</dbReference>
<reference evidence="4 5" key="1">
    <citation type="submission" date="2022-12" db="EMBL/GenBank/DDBJ databases">
        <title>Chromosome-level genome assembly of true bugs.</title>
        <authorList>
            <person name="Ma L."/>
            <person name="Li H."/>
        </authorList>
    </citation>
    <scope>NUCLEOTIDE SEQUENCE [LARGE SCALE GENOMIC DNA]</scope>
    <source>
        <strain evidence="4">Lab_2022b</strain>
    </source>
</reference>
<dbReference type="Proteomes" id="UP001461498">
    <property type="component" value="Unassembled WGS sequence"/>
</dbReference>
<dbReference type="EMBL" id="JAPXFL010000008">
    <property type="protein sequence ID" value="KAK9503223.1"/>
    <property type="molecule type" value="Genomic_DNA"/>
</dbReference>
<feature type="region of interest" description="Disordered" evidence="2">
    <location>
        <begin position="28"/>
        <end position="48"/>
    </location>
</feature>
<feature type="region of interest" description="Disordered" evidence="2">
    <location>
        <begin position="80"/>
        <end position="138"/>
    </location>
</feature>
<name>A0AAW1D274_9HEMI</name>
<dbReference type="PANTHER" id="PTHR15885:SF1">
    <property type="entry name" value="COILED-COIL DOMAIN-CONTAINING PROTEIN 174"/>
    <property type="match status" value="1"/>
</dbReference>
<accession>A0AAW1D274</accession>
<comment type="caution">
    <text evidence="4">The sequence shown here is derived from an EMBL/GenBank/DDBJ whole genome shotgun (WGS) entry which is preliminary data.</text>
</comment>
<protein>
    <recommendedName>
        <fullName evidence="3">CCDC174 alpha/beta GRSR domain-containing protein</fullName>
    </recommendedName>
</protein>
<evidence type="ECO:0000256" key="1">
    <source>
        <dbReference type="ARBA" id="ARBA00023054"/>
    </source>
</evidence>
<evidence type="ECO:0000259" key="3">
    <source>
        <dbReference type="Pfam" id="PF25449"/>
    </source>
</evidence>
<dbReference type="GO" id="GO:0005634">
    <property type="term" value="C:nucleus"/>
    <property type="evidence" value="ECO:0007669"/>
    <property type="project" value="TreeGrafter"/>
</dbReference>
<dbReference type="InterPro" id="IPR057464">
    <property type="entry name" value="CCDC174_GRSR"/>
</dbReference>
<keyword evidence="5" id="KW-1185">Reference proteome</keyword>
<dbReference type="AlphaFoldDB" id="A0AAW1D274"/>
<keyword evidence="1" id="KW-0175">Coiled coil</keyword>
<feature type="compositionally biased region" description="Acidic residues" evidence="2">
    <location>
        <begin position="116"/>
        <end position="138"/>
    </location>
</feature>
<dbReference type="InterPro" id="IPR025066">
    <property type="entry name" value="CCDC174-like"/>
</dbReference>
<evidence type="ECO:0000256" key="2">
    <source>
        <dbReference type="SAM" id="MobiDB-lite"/>
    </source>
</evidence>
<proteinExistence type="predicted"/>
<feature type="domain" description="CCDC174 alpha/beta GRSR" evidence="3">
    <location>
        <begin position="141"/>
        <end position="169"/>
    </location>
</feature>